<sequence length="477" mass="51869">MPVDRAKAVATQCCSSRESVRPCFARAALVEMRNLRGEASGLVPEEVHTVIIDSLSLTPEEVSVMRYDLIVVGGGPAGMMAAATAGGQGLKVALLEKNEKLGKKLYITGKGRCNVTNFGDMEDFERNIMTNKKFLYSSLYSFANYQLIELLKSLGVKTKVERGNRVFPASDKSSDVIKALQKHLVNNHVDIKLHTEVRQVLVKDNRVCGVLLADNSRVDGEKVLLATGGLSYRQTGSTGDGYQMARSLGHTVGELRPALVPLEIGEAWVKELQGLALKNVLVRAVVKKRTVAEEFGEMLFTHFGVSGPVILSISSHLNKHSGLPARLVIDLKPALSAEQLDRRVQRDFTKFSGKHLKNALDDLLPQRLIPVILALSGVDIHKKVDQVTRQEREQLVQALKNVVLTVQGTRPLNEAIVTSGGIKVKEINPSTLESKVISGLYFAGEVIDVDALTGGYNLQIAFSTGYLGGISAALNTH</sequence>
<organism evidence="6 7">
    <name type="scientific">Desulfotruncus arcticus DSM 17038</name>
    <dbReference type="NCBI Taxonomy" id="1121424"/>
    <lineage>
        <taxon>Bacteria</taxon>
        <taxon>Bacillati</taxon>
        <taxon>Bacillota</taxon>
        <taxon>Clostridia</taxon>
        <taxon>Eubacteriales</taxon>
        <taxon>Desulfallaceae</taxon>
        <taxon>Desulfotruncus</taxon>
    </lineage>
</organism>
<evidence type="ECO:0000313" key="7">
    <source>
        <dbReference type="Proteomes" id="UP000199337"/>
    </source>
</evidence>
<dbReference type="NCBIfam" id="TIGR00275">
    <property type="entry name" value="aminoacetone oxidase family FAD-binding enzyme"/>
    <property type="match status" value="1"/>
</dbReference>
<dbReference type="Proteomes" id="UP000199337">
    <property type="component" value="Unassembled WGS sequence"/>
</dbReference>
<dbReference type="PRINTS" id="PR00368">
    <property type="entry name" value="FADPNR"/>
</dbReference>
<dbReference type="InterPro" id="IPR057661">
    <property type="entry name" value="RsdA/BaiN/AoA(So)_Rossmann"/>
</dbReference>
<dbReference type="InterPro" id="IPR036188">
    <property type="entry name" value="FAD/NAD-bd_sf"/>
</dbReference>
<dbReference type="Pfam" id="PF22780">
    <property type="entry name" value="HI0933_like_1st"/>
    <property type="match status" value="1"/>
</dbReference>
<dbReference type="InterPro" id="IPR055178">
    <property type="entry name" value="RsdA/BaiN/AoA(So)-like_dom"/>
</dbReference>
<dbReference type="PRINTS" id="PR00411">
    <property type="entry name" value="PNDRDTASEI"/>
</dbReference>
<evidence type="ECO:0000256" key="2">
    <source>
        <dbReference type="ARBA" id="ARBA00022630"/>
    </source>
</evidence>
<evidence type="ECO:0000259" key="5">
    <source>
        <dbReference type="Pfam" id="PF22780"/>
    </source>
</evidence>
<keyword evidence="7" id="KW-1185">Reference proteome</keyword>
<feature type="domain" description="RsdA/BaiN/AoA(So)-like Rossmann fold-like" evidence="4">
    <location>
        <begin position="68"/>
        <end position="469"/>
    </location>
</feature>
<dbReference type="Gene3D" id="2.40.30.10">
    <property type="entry name" value="Translation factors"/>
    <property type="match status" value="1"/>
</dbReference>
<evidence type="ECO:0000259" key="4">
    <source>
        <dbReference type="Pfam" id="PF03486"/>
    </source>
</evidence>
<evidence type="ECO:0000256" key="1">
    <source>
        <dbReference type="ARBA" id="ARBA00001974"/>
    </source>
</evidence>
<keyword evidence="3" id="KW-0274">FAD</keyword>
<dbReference type="AlphaFoldDB" id="A0A1I2QL64"/>
<dbReference type="InterPro" id="IPR023166">
    <property type="entry name" value="BaiN-like_dom_sf"/>
</dbReference>
<evidence type="ECO:0000313" key="6">
    <source>
        <dbReference type="EMBL" id="SFG28383.1"/>
    </source>
</evidence>
<evidence type="ECO:0000256" key="3">
    <source>
        <dbReference type="ARBA" id="ARBA00022827"/>
    </source>
</evidence>
<reference evidence="7" key="1">
    <citation type="submission" date="2016-10" db="EMBL/GenBank/DDBJ databases">
        <authorList>
            <person name="Varghese N."/>
            <person name="Submissions S."/>
        </authorList>
    </citation>
    <scope>NUCLEOTIDE SEQUENCE [LARGE SCALE GENOMIC DNA]</scope>
    <source>
        <strain evidence="7">DSM 17038</strain>
    </source>
</reference>
<dbReference type="Pfam" id="PF03486">
    <property type="entry name" value="HI0933_like"/>
    <property type="match status" value="1"/>
</dbReference>
<evidence type="ECO:0008006" key="8">
    <source>
        <dbReference type="Google" id="ProtNLM"/>
    </source>
</evidence>
<dbReference type="PANTHER" id="PTHR42887">
    <property type="entry name" value="OS12G0638800 PROTEIN"/>
    <property type="match status" value="1"/>
</dbReference>
<comment type="cofactor">
    <cofactor evidence="1">
        <name>FAD</name>
        <dbReference type="ChEBI" id="CHEBI:57692"/>
    </cofactor>
</comment>
<dbReference type="SUPFAM" id="SSF160996">
    <property type="entry name" value="HI0933 insert domain-like"/>
    <property type="match status" value="1"/>
</dbReference>
<dbReference type="EMBL" id="FOOX01000003">
    <property type="protein sequence ID" value="SFG28383.1"/>
    <property type="molecule type" value="Genomic_DNA"/>
</dbReference>
<gene>
    <name evidence="6" type="ORF">SAMN05660649_01267</name>
</gene>
<dbReference type="Gene3D" id="1.10.8.260">
    <property type="entry name" value="HI0933 insert domain-like"/>
    <property type="match status" value="1"/>
</dbReference>
<name>A0A1I2QL64_9FIRM</name>
<feature type="domain" description="RsdA/BaiN/AoA(So)-like insert" evidence="5">
    <location>
        <begin position="256"/>
        <end position="417"/>
    </location>
</feature>
<dbReference type="Gene3D" id="3.50.50.60">
    <property type="entry name" value="FAD/NAD(P)-binding domain"/>
    <property type="match status" value="1"/>
</dbReference>
<dbReference type="InterPro" id="IPR004792">
    <property type="entry name" value="BaiN-like"/>
</dbReference>
<protein>
    <recommendedName>
        <fullName evidence="8">Aminoacetone oxidase family FAD-binding enzyme</fullName>
    </recommendedName>
</protein>
<dbReference type="SUPFAM" id="SSF51905">
    <property type="entry name" value="FAD/NAD(P)-binding domain"/>
    <property type="match status" value="1"/>
</dbReference>
<accession>A0A1I2QL64</accession>
<dbReference type="STRING" id="341036.SAMN05660649_01267"/>
<proteinExistence type="predicted"/>
<keyword evidence="2" id="KW-0285">Flavoprotein</keyword>
<dbReference type="PANTHER" id="PTHR42887:SF2">
    <property type="entry name" value="OS12G0638800 PROTEIN"/>
    <property type="match status" value="1"/>
</dbReference>